<evidence type="ECO:0000259" key="6">
    <source>
        <dbReference type="Pfam" id="PF13361"/>
    </source>
</evidence>
<dbReference type="GO" id="GO:0033202">
    <property type="term" value="C:DNA helicase complex"/>
    <property type="evidence" value="ECO:0007669"/>
    <property type="project" value="TreeGrafter"/>
</dbReference>
<evidence type="ECO:0000256" key="4">
    <source>
        <dbReference type="ARBA" id="ARBA00022840"/>
    </source>
</evidence>
<dbReference type="PATRIC" id="fig|1255043.3.peg.1159"/>
<dbReference type="InterPro" id="IPR027417">
    <property type="entry name" value="P-loop_NTPase"/>
</dbReference>
<dbReference type="InterPro" id="IPR014017">
    <property type="entry name" value="DNA_helicase_UvrD-like_C"/>
</dbReference>
<dbReference type="GO" id="GO:0003677">
    <property type="term" value="F:DNA binding"/>
    <property type="evidence" value="ECO:0007669"/>
    <property type="project" value="InterPro"/>
</dbReference>
<dbReference type="GO" id="GO:0016787">
    <property type="term" value="F:hydrolase activity"/>
    <property type="evidence" value="ECO:0007669"/>
    <property type="project" value="UniProtKB-KW"/>
</dbReference>
<dbReference type="HOGENOM" id="CLU_1440455_0_0_6"/>
<dbReference type="EMBL" id="CP003989">
    <property type="protein sequence ID" value="AGA32824.1"/>
    <property type="molecule type" value="Genomic_DNA"/>
</dbReference>
<evidence type="ECO:0000313" key="7">
    <source>
        <dbReference type="EMBL" id="AGA32824.1"/>
    </source>
</evidence>
<name>L0DT90_THIND</name>
<keyword evidence="2" id="KW-0378">Hydrolase</keyword>
<evidence type="ECO:0000256" key="2">
    <source>
        <dbReference type="ARBA" id="ARBA00022801"/>
    </source>
</evidence>
<sequence>MKPYGWGTVLSNITHQQFANAGPEDSREILLPDHLAIFKGDFAEELDFAAACLRKWQANGVNLQEVAVLYNRYAQGERLARRLQHDGIPHQWLCDSARKKAYDSEADSVALMTLHSSKGLEFERVIVIGIGELDAGDEGRQQSARLLYVGMTRAKRYLVMTSSGAGGFSRVLGDGQDASAGAEHTQAR</sequence>
<proteinExistence type="predicted"/>
<dbReference type="PANTHER" id="PTHR11070">
    <property type="entry name" value="UVRD / RECB / PCRA DNA HELICASE FAMILY MEMBER"/>
    <property type="match status" value="1"/>
</dbReference>
<dbReference type="SUPFAM" id="SSF52540">
    <property type="entry name" value="P-loop containing nucleoside triphosphate hydrolases"/>
    <property type="match status" value="1"/>
</dbReference>
<dbReference type="GO" id="GO:0005829">
    <property type="term" value="C:cytosol"/>
    <property type="evidence" value="ECO:0007669"/>
    <property type="project" value="TreeGrafter"/>
</dbReference>
<dbReference type="PANTHER" id="PTHR11070:SF2">
    <property type="entry name" value="ATP-DEPENDENT DNA HELICASE SRS2"/>
    <property type="match status" value="1"/>
</dbReference>
<dbReference type="Proteomes" id="UP000010809">
    <property type="component" value="Chromosome"/>
</dbReference>
<dbReference type="Pfam" id="PF13361">
    <property type="entry name" value="UvrD_C"/>
    <property type="match status" value="1"/>
</dbReference>
<keyword evidence="4" id="KW-0067">ATP-binding</keyword>
<accession>L0DT90</accession>
<keyword evidence="3 7" id="KW-0347">Helicase</keyword>
<dbReference type="KEGG" id="tni:TVNIR_1147"/>
<organism evidence="7 8">
    <name type="scientific">Thioalkalivibrio nitratireducens (strain DSM 14787 / UNIQEM 213 / ALEN2)</name>
    <dbReference type="NCBI Taxonomy" id="1255043"/>
    <lineage>
        <taxon>Bacteria</taxon>
        <taxon>Pseudomonadati</taxon>
        <taxon>Pseudomonadota</taxon>
        <taxon>Gammaproteobacteria</taxon>
        <taxon>Chromatiales</taxon>
        <taxon>Ectothiorhodospiraceae</taxon>
        <taxon>Thioalkalivibrio</taxon>
    </lineage>
</organism>
<evidence type="ECO:0000256" key="3">
    <source>
        <dbReference type="ARBA" id="ARBA00022806"/>
    </source>
</evidence>
<reference evidence="7" key="1">
    <citation type="submission" date="2015-12" db="EMBL/GenBank/DDBJ databases">
        <authorList>
            <person name="Tikhonova T.V."/>
            <person name="Pavlov A.R."/>
            <person name="Beletsky A.V."/>
            <person name="Mardanov A.V."/>
            <person name="Sorokin D.Y."/>
            <person name="Ravin N.V."/>
            <person name="Popov V.O."/>
        </authorList>
    </citation>
    <scope>NUCLEOTIDE SEQUENCE</scope>
    <source>
        <strain evidence="7">DSM 14787</strain>
    </source>
</reference>
<dbReference type="Gene3D" id="3.40.50.300">
    <property type="entry name" value="P-loop containing nucleotide triphosphate hydrolases"/>
    <property type="match status" value="1"/>
</dbReference>
<protein>
    <recommendedName>
        <fullName evidence="5">DNA 3'-5' helicase II</fullName>
    </recommendedName>
</protein>
<dbReference type="InterPro" id="IPR000212">
    <property type="entry name" value="DNA_helicase_UvrD/REP"/>
</dbReference>
<dbReference type="STRING" id="1255043.TVNIR_1147"/>
<feature type="domain" description="UvrD-like helicase C-terminal" evidence="6">
    <location>
        <begin position="101"/>
        <end position="162"/>
    </location>
</feature>
<dbReference type="eggNOG" id="COG0210">
    <property type="taxonomic scope" value="Bacteria"/>
</dbReference>
<keyword evidence="8" id="KW-1185">Reference proteome</keyword>
<evidence type="ECO:0000256" key="1">
    <source>
        <dbReference type="ARBA" id="ARBA00022741"/>
    </source>
</evidence>
<dbReference type="GO" id="GO:0000725">
    <property type="term" value="P:recombinational repair"/>
    <property type="evidence" value="ECO:0007669"/>
    <property type="project" value="TreeGrafter"/>
</dbReference>
<dbReference type="GO" id="GO:0005524">
    <property type="term" value="F:ATP binding"/>
    <property type="evidence" value="ECO:0007669"/>
    <property type="project" value="UniProtKB-KW"/>
</dbReference>
<evidence type="ECO:0000313" key="8">
    <source>
        <dbReference type="Proteomes" id="UP000010809"/>
    </source>
</evidence>
<evidence type="ECO:0000256" key="5">
    <source>
        <dbReference type="ARBA" id="ARBA00034923"/>
    </source>
</evidence>
<keyword evidence="1" id="KW-0547">Nucleotide-binding</keyword>
<dbReference type="GO" id="GO:0043138">
    <property type="term" value="F:3'-5' DNA helicase activity"/>
    <property type="evidence" value="ECO:0007669"/>
    <property type="project" value="TreeGrafter"/>
</dbReference>
<dbReference type="AlphaFoldDB" id="L0DT90"/>
<gene>
    <name evidence="7" type="primary">uvrD [C]</name>
    <name evidence="7" type="ordered locus">TVNIR_1147</name>
</gene>